<name>A0AAW7CT27_9GAMM</name>
<reference evidence="1" key="1">
    <citation type="submission" date="2023-06" db="EMBL/GenBank/DDBJ databases">
        <title>Acute promotion of culturable opportunistic pathogens and persistent increase of antibiotic resistance following antibiotic exposure in mouse gut microbiota.</title>
        <authorList>
            <person name="Li L."/>
            <person name="Wang B."/>
            <person name="Sun Y."/>
            <person name="Wang M."/>
            <person name="Xu H."/>
        </authorList>
    </citation>
    <scope>NUCLEOTIDE SEQUENCE</scope>
    <source>
        <strain evidence="1">EPA10_1</strain>
    </source>
</reference>
<dbReference type="Proteomes" id="UP001224739">
    <property type="component" value="Unassembled WGS sequence"/>
</dbReference>
<dbReference type="AlphaFoldDB" id="A0AAW7CT27"/>
<dbReference type="EMBL" id="JASVWL010000047">
    <property type="protein sequence ID" value="MDL5356773.1"/>
    <property type="molecule type" value="Genomic_DNA"/>
</dbReference>
<comment type="caution">
    <text evidence="1">The sequence shown here is derived from an EMBL/GenBank/DDBJ whole genome shotgun (WGS) entry which is preliminary data.</text>
</comment>
<sequence length="87" mass="10137">MARVHVIDSVEQKYGEWTLCFQWCLYDYEDGKPENNDKGFRFIWKNPEGKLQAARGQARIPDIEAIIKLTEAAKKQGWAYKGDEKTI</sequence>
<gene>
    <name evidence="1" type="ORF">QSH02_18295</name>
</gene>
<accession>A0AAW7CT27</accession>
<evidence type="ECO:0000313" key="2">
    <source>
        <dbReference type="Proteomes" id="UP001224739"/>
    </source>
</evidence>
<dbReference type="RefSeq" id="WP_286039448.1">
    <property type="nucleotide sequence ID" value="NZ_JASVWJ010000042.1"/>
</dbReference>
<evidence type="ECO:0000313" key="1">
    <source>
        <dbReference type="EMBL" id="MDL5356773.1"/>
    </source>
</evidence>
<protein>
    <submittedName>
        <fullName evidence="1">Uncharacterized protein</fullName>
    </submittedName>
</protein>
<proteinExistence type="predicted"/>
<organism evidence="1 2">
    <name type="scientific">Proteus faecis</name>
    <dbReference type="NCBI Taxonomy" id="2050967"/>
    <lineage>
        <taxon>Bacteria</taxon>
        <taxon>Pseudomonadati</taxon>
        <taxon>Pseudomonadota</taxon>
        <taxon>Gammaproteobacteria</taxon>
        <taxon>Enterobacterales</taxon>
        <taxon>Morganellaceae</taxon>
        <taxon>Proteus</taxon>
    </lineage>
</organism>
<dbReference type="GeneID" id="83614476"/>